<reference evidence="2 3" key="1">
    <citation type="submission" date="2016-07" db="EMBL/GenBank/DDBJ databases">
        <title>Pervasive Adenine N6-methylation of Active Genes in Fungi.</title>
        <authorList>
            <consortium name="DOE Joint Genome Institute"/>
            <person name="Mondo S.J."/>
            <person name="Dannebaum R.O."/>
            <person name="Kuo R.C."/>
            <person name="Labutti K."/>
            <person name="Haridas S."/>
            <person name="Kuo A."/>
            <person name="Salamov A."/>
            <person name="Ahrendt S.R."/>
            <person name="Lipzen A."/>
            <person name="Sullivan W."/>
            <person name="Andreopoulos W.B."/>
            <person name="Clum A."/>
            <person name="Lindquist E."/>
            <person name="Daum C."/>
            <person name="Ramamoorthy G.K."/>
            <person name="Gryganskyi A."/>
            <person name="Culley D."/>
            <person name="Magnuson J.K."/>
            <person name="James T.Y."/>
            <person name="O'Malley M.A."/>
            <person name="Stajich J.E."/>
            <person name="Spatafora J.W."/>
            <person name="Visel A."/>
            <person name="Grigoriev I.V."/>
        </authorList>
    </citation>
    <scope>NUCLEOTIDE SEQUENCE [LARGE SCALE GENOMIC DNA]</scope>
    <source>
        <strain evidence="2 3">NRRL 3301</strain>
    </source>
</reference>
<evidence type="ECO:0000313" key="2">
    <source>
        <dbReference type="EMBL" id="ORX59382.1"/>
    </source>
</evidence>
<keyword evidence="3" id="KW-1185">Reference proteome</keyword>
<feature type="region of interest" description="Disordered" evidence="1">
    <location>
        <begin position="188"/>
        <end position="245"/>
    </location>
</feature>
<comment type="caution">
    <text evidence="2">The sequence shown here is derived from an EMBL/GenBank/DDBJ whole genome shotgun (WGS) entry which is preliminary data.</text>
</comment>
<dbReference type="AlphaFoldDB" id="A0A1X2GQW6"/>
<dbReference type="EMBL" id="MCGT01000005">
    <property type="protein sequence ID" value="ORX59382.1"/>
    <property type="molecule type" value="Genomic_DNA"/>
</dbReference>
<protein>
    <submittedName>
        <fullName evidence="2">Uncharacterized protein</fullName>
    </submittedName>
</protein>
<evidence type="ECO:0000313" key="3">
    <source>
        <dbReference type="Proteomes" id="UP000242146"/>
    </source>
</evidence>
<organism evidence="2 3">
    <name type="scientific">Hesseltinella vesiculosa</name>
    <dbReference type="NCBI Taxonomy" id="101127"/>
    <lineage>
        <taxon>Eukaryota</taxon>
        <taxon>Fungi</taxon>
        <taxon>Fungi incertae sedis</taxon>
        <taxon>Mucoromycota</taxon>
        <taxon>Mucoromycotina</taxon>
        <taxon>Mucoromycetes</taxon>
        <taxon>Mucorales</taxon>
        <taxon>Cunninghamellaceae</taxon>
        <taxon>Hesseltinella</taxon>
    </lineage>
</organism>
<name>A0A1X2GQW6_9FUNG</name>
<feature type="compositionally biased region" description="Low complexity" evidence="1">
    <location>
        <begin position="205"/>
        <end position="219"/>
    </location>
</feature>
<gene>
    <name evidence="2" type="ORF">DM01DRAFT_1371287</name>
</gene>
<dbReference type="Proteomes" id="UP000242146">
    <property type="component" value="Unassembled WGS sequence"/>
</dbReference>
<proteinExistence type="predicted"/>
<sequence>MEHIRPKDVPRLQLVCQGREDPSIDPNRKLYENIHEYLHDLEFIMEANGDAMEREWGRVVRISLNTYFAETIKMKCLQQSQLPWSQARDLLIQLAFDASLQQDTSFGLKFTRALLPSNERLNSHFMQAFIKTVPTHSCRPQRYAAEATDKSHFPKRTNVLTDRKASQGNCPNHPGRIVFHNENECYSNKARSSHNGRPPFKGNTRPIQPRRQQPQQFRARAMHKTKTGYGKSRASRPSGGKRVDQ</sequence>
<accession>A0A1X2GQW6</accession>
<evidence type="ECO:0000256" key="1">
    <source>
        <dbReference type="SAM" id="MobiDB-lite"/>
    </source>
</evidence>